<dbReference type="GO" id="GO:0003677">
    <property type="term" value="F:DNA binding"/>
    <property type="evidence" value="ECO:0007669"/>
    <property type="project" value="UniProtKB-KW"/>
</dbReference>
<keyword evidence="7" id="KW-1185">Reference proteome</keyword>
<accession>A0ABU1VCS2</accession>
<dbReference type="EMBL" id="JAVDWE010000008">
    <property type="protein sequence ID" value="MDR7095283.1"/>
    <property type="molecule type" value="Genomic_DNA"/>
</dbReference>
<proteinExistence type="inferred from homology"/>
<evidence type="ECO:0000313" key="6">
    <source>
        <dbReference type="EMBL" id="MDR7095283.1"/>
    </source>
</evidence>
<dbReference type="InterPro" id="IPR036388">
    <property type="entry name" value="WH-like_DNA-bd_sf"/>
</dbReference>
<name>A0ABU1VCS2_9BURK</name>
<gene>
    <name evidence="6" type="ORF">J2X09_003031</name>
</gene>
<dbReference type="Gene3D" id="1.10.10.10">
    <property type="entry name" value="Winged helix-like DNA-binding domain superfamily/Winged helix DNA-binding domain"/>
    <property type="match status" value="1"/>
</dbReference>
<dbReference type="Gene3D" id="3.40.190.10">
    <property type="entry name" value="Periplasmic binding protein-like II"/>
    <property type="match status" value="2"/>
</dbReference>
<evidence type="ECO:0000259" key="5">
    <source>
        <dbReference type="PROSITE" id="PS50931"/>
    </source>
</evidence>
<dbReference type="SUPFAM" id="SSF53850">
    <property type="entry name" value="Periplasmic binding protein-like II"/>
    <property type="match status" value="1"/>
</dbReference>
<dbReference type="PROSITE" id="PS50931">
    <property type="entry name" value="HTH_LYSR"/>
    <property type="match status" value="1"/>
</dbReference>
<feature type="domain" description="HTH lysR-type" evidence="5">
    <location>
        <begin position="1"/>
        <end position="58"/>
    </location>
</feature>
<dbReference type="SUPFAM" id="SSF46785">
    <property type="entry name" value="Winged helix' DNA-binding domain"/>
    <property type="match status" value="1"/>
</dbReference>
<dbReference type="Pfam" id="PF03466">
    <property type="entry name" value="LysR_substrate"/>
    <property type="match status" value="1"/>
</dbReference>
<dbReference type="RefSeq" id="WP_204734222.1">
    <property type="nucleotide sequence ID" value="NZ_JAVDWE010000008.1"/>
</dbReference>
<dbReference type="PRINTS" id="PR00039">
    <property type="entry name" value="HTHLYSR"/>
</dbReference>
<sequence length="299" mass="32294">MEIYQLRAFVTVARIGQLTRAAEALHVTQPAVTGQIKALEEELGVSLFDRRPGRIALTRAGERLLPEAEKVLEAAGALMGRAREMQGEVSGSLVIGTLGDSDALRLGSLLGGLVAALPLLDIKTRSGDAETLREAVATSTLQAAFYIGPHIPRDVLGLPLQTISYRVVAPVSYRDRLLHAGWREIADMPWVGTPHASHAQTLLRDMFSRQGLLPNQVVESDDASAPFSLVRAGLGLALLREDMAVPAAEREELVIWPHTRVAALLSFIYPRTAEHDPAIVAALSVLRQVWGLPPSRPPA</sequence>
<evidence type="ECO:0000256" key="1">
    <source>
        <dbReference type="ARBA" id="ARBA00009437"/>
    </source>
</evidence>
<dbReference type="PANTHER" id="PTHR30126:SF40">
    <property type="entry name" value="HTH-TYPE TRANSCRIPTIONAL REGULATOR GLTR"/>
    <property type="match status" value="1"/>
</dbReference>
<reference evidence="6 7" key="1">
    <citation type="submission" date="2023-07" db="EMBL/GenBank/DDBJ databases">
        <title>Sorghum-associated microbial communities from plants grown in Nebraska, USA.</title>
        <authorList>
            <person name="Schachtman D."/>
        </authorList>
    </citation>
    <scope>NUCLEOTIDE SEQUENCE [LARGE SCALE GENOMIC DNA]</scope>
    <source>
        <strain evidence="6 7">BE240</strain>
    </source>
</reference>
<dbReference type="PANTHER" id="PTHR30126">
    <property type="entry name" value="HTH-TYPE TRANSCRIPTIONAL REGULATOR"/>
    <property type="match status" value="1"/>
</dbReference>
<comment type="caution">
    <text evidence="6">The sequence shown here is derived from an EMBL/GenBank/DDBJ whole genome shotgun (WGS) entry which is preliminary data.</text>
</comment>
<evidence type="ECO:0000313" key="7">
    <source>
        <dbReference type="Proteomes" id="UP001265550"/>
    </source>
</evidence>
<dbReference type="InterPro" id="IPR000847">
    <property type="entry name" value="LysR_HTH_N"/>
</dbReference>
<evidence type="ECO:0000256" key="4">
    <source>
        <dbReference type="ARBA" id="ARBA00023163"/>
    </source>
</evidence>
<protein>
    <submittedName>
        <fullName evidence="6">DNA-binding transcriptional LysR family regulator</fullName>
    </submittedName>
</protein>
<keyword evidence="4" id="KW-0804">Transcription</keyword>
<dbReference type="InterPro" id="IPR005119">
    <property type="entry name" value="LysR_subst-bd"/>
</dbReference>
<keyword evidence="2" id="KW-0805">Transcription regulation</keyword>
<evidence type="ECO:0000256" key="3">
    <source>
        <dbReference type="ARBA" id="ARBA00023125"/>
    </source>
</evidence>
<dbReference type="Pfam" id="PF00126">
    <property type="entry name" value="HTH_1"/>
    <property type="match status" value="1"/>
</dbReference>
<dbReference type="InterPro" id="IPR036390">
    <property type="entry name" value="WH_DNA-bd_sf"/>
</dbReference>
<dbReference type="Proteomes" id="UP001265550">
    <property type="component" value="Unassembled WGS sequence"/>
</dbReference>
<dbReference type="CDD" id="cd05466">
    <property type="entry name" value="PBP2_LTTR_substrate"/>
    <property type="match status" value="1"/>
</dbReference>
<keyword evidence="3 6" id="KW-0238">DNA-binding</keyword>
<evidence type="ECO:0000256" key="2">
    <source>
        <dbReference type="ARBA" id="ARBA00023015"/>
    </source>
</evidence>
<comment type="similarity">
    <text evidence="1">Belongs to the LysR transcriptional regulatory family.</text>
</comment>
<organism evidence="6 7">
    <name type="scientific">Hydrogenophaga laconesensis</name>
    <dbReference type="NCBI Taxonomy" id="1805971"/>
    <lineage>
        <taxon>Bacteria</taxon>
        <taxon>Pseudomonadati</taxon>
        <taxon>Pseudomonadota</taxon>
        <taxon>Betaproteobacteria</taxon>
        <taxon>Burkholderiales</taxon>
        <taxon>Comamonadaceae</taxon>
        <taxon>Hydrogenophaga</taxon>
    </lineage>
</organism>